<dbReference type="Proteomes" id="UP000824211">
    <property type="component" value="Unassembled WGS sequence"/>
</dbReference>
<organism evidence="1 2">
    <name type="scientific">Candidatus Faecalibacterium faecipullorum</name>
    <dbReference type="NCBI Taxonomy" id="2838578"/>
    <lineage>
        <taxon>Bacteria</taxon>
        <taxon>Bacillati</taxon>
        <taxon>Bacillota</taxon>
        <taxon>Clostridia</taxon>
        <taxon>Eubacteriales</taxon>
        <taxon>Oscillospiraceae</taxon>
        <taxon>Faecalibacterium</taxon>
    </lineage>
</organism>
<dbReference type="EMBL" id="DWXX01000040">
    <property type="protein sequence ID" value="HJB58449.1"/>
    <property type="molecule type" value="Genomic_DNA"/>
</dbReference>
<evidence type="ECO:0000313" key="2">
    <source>
        <dbReference type="Proteomes" id="UP000824211"/>
    </source>
</evidence>
<protein>
    <submittedName>
        <fullName evidence="1">Stage III sporulation protein AG</fullName>
    </submittedName>
</protein>
<dbReference type="AlphaFoldDB" id="A0A9D2MEF7"/>
<sequence>MQERLKALVKAAGEKPRAAALAMALGLAAMALLFFSELPAPAQRSADAPPAGTAADYQAGLEARLAELIAQVEGAGQTTVMVTLESTEERIYATDTRTGQDQSQQTHVLLEDGTALEETTCLPAVRGVAVVCDGGGNVEVEVRITALVSALLDLPANRICVEQRSGRMNQPKGGTDL</sequence>
<reference evidence="1" key="2">
    <citation type="submission" date="2021-04" db="EMBL/GenBank/DDBJ databases">
        <authorList>
            <person name="Gilroy R."/>
        </authorList>
    </citation>
    <scope>NUCLEOTIDE SEQUENCE</scope>
    <source>
        <strain evidence="1">ChiHjej9B8-13557</strain>
    </source>
</reference>
<accession>A0A9D2MEF7</accession>
<comment type="caution">
    <text evidence="1">The sequence shown here is derived from an EMBL/GenBank/DDBJ whole genome shotgun (WGS) entry which is preliminary data.</text>
</comment>
<proteinExistence type="predicted"/>
<reference evidence="1" key="1">
    <citation type="journal article" date="2021" name="PeerJ">
        <title>Extensive microbial diversity within the chicken gut microbiome revealed by metagenomics and culture.</title>
        <authorList>
            <person name="Gilroy R."/>
            <person name="Ravi A."/>
            <person name="Getino M."/>
            <person name="Pursley I."/>
            <person name="Horton D.L."/>
            <person name="Alikhan N.F."/>
            <person name="Baker D."/>
            <person name="Gharbi K."/>
            <person name="Hall N."/>
            <person name="Watson M."/>
            <person name="Adriaenssens E.M."/>
            <person name="Foster-Nyarko E."/>
            <person name="Jarju S."/>
            <person name="Secka A."/>
            <person name="Antonio M."/>
            <person name="Oren A."/>
            <person name="Chaudhuri R.R."/>
            <person name="La Ragione R."/>
            <person name="Hildebrand F."/>
            <person name="Pallen M.J."/>
        </authorList>
    </citation>
    <scope>NUCLEOTIDE SEQUENCE</scope>
    <source>
        <strain evidence="1">ChiHjej9B8-13557</strain>
    </source>
</reference>
<gene>
    <name evidence="1" type="ORF">H9771_02115</name>
</gene>
<name>A0A9D2MEF7_9FIRM</name>
<evidence type="ECO:0000313" key="1">
    <source>
        <dbReference type="EMBL" id="HJB58449.1"/>
    </source>
</evidence>